<dbReference type="PANTHER" id="PTHR45951">
    <property type="entry name" value="PROTEIN DISPATCHED-RELATED"/>
    <property type="match status" value="1"/>
</dbReference>
<dbReference type="GO" id="GO:0016020">
    <property type="term" value="C:membrane"/>
    <property type="evidence" value="ECO:0007669"/>
    <property type="project" value="UniProtKB-SubCell"/>
</dbReference>
<proteinExistence type="inferred from homology"/>
<dbReference type="STRING" id="13249.T1H8Y9"/>
<comment type="subcellular location">
    <subcellularLocation>
        <location evidence="1">Membrane</location>
        <topology evidence="1">Multi-pass membrane protein</topology>
    </subcellularLocation>
</comment>
<evidence type="ECO:0000256" key="3">
    <source>
        <dbReference type="ARBA" id="ARBA00022989"/>
    </source>
</evidence>
<dbReference type="Gene3D" id="1.20.1640.10">
    <property type="entry name" value="Multidrug efflux transporter AcrB transmembrane domain"/>
    <property type="match status" value="2"/>
</dbReference>
<dbReference type="VEuPathDB" id="VectorBase:RPRC000488"/>
<dbReference type="InterPro" id="IPR052081">
    <property type="entry name" value="Dispatched_Hh_regulator"/>
</dbReference>
<keyword evidence="3" id="KW-1133">Transmembrane helix</keyword>
<dbReference type="SUPFAM" id="SSF82866">
    <property type="entry name" value="Multidrug efflux transporter AcrB transmembrane domain"/>
    <property type="match status" value="2"/>
</dbReference>
<dbReference type="EnsemblMetazoa" id="RPRC000488-RA">
    <property type="protein sequence ID" value="RPRC000488-PA"/>
    <property type="gene ID" value="RPRC000488"/>
</dbReference>
<dbReference type="Proteomes" id="UP000015103">
    <property type="component" value="Unassembled WGS sequence"/>
</dbReference>
<evidence type="ECO:0000256" key="1">
    <source>
        <dbReference type="ARBA" id="ARBA00004141"/>
    </source>
</evidence>
<dbReference type="InterPro" id="IPR000731">
    <property type="entry name" value="SSD"/>
</dbReference>
<dbReference type="GO" id="GO:0022857">
    <property type="term" value="F:transmembrane transporter activity"/>
    <property type="evidence" value="ECO:0007669"/>
    <property type="project" value="TreeGrafter"/>
</dbReference>
<accession>T1H8Y9</accession>
<keyword evidence="4" id="KW-0472">Membrane</keyword>
<dbReference type="Pfam" id="PF03176">
    <property type="entry name" value="MMPL"/>
    <property type="match status" value="1"/>
</dbReference>
<sequence>ICLRIFRFARILAYHPFVVLSAVTVLCSTCIVISLTTIRLPNFKEPQLGFEARGTDISQRLTAWDNLRESLQPSGPLTVSPVLSNTIKHKVKNLVCRSQNYFSPRTSEKETSLQNYSNKIYRSTILTAKLRLGARGVPNQNVKIELPSQKHELERTKASTSAEINVQNESILDNVINGYNIEYFCSNPAAEYGRIVVTGSDRVDLFAVSSLLTMCRLESLITTPDLYKSICATTSVDQKLCKPWSLPNYITMISNKTTCLDITEEDVDKVKKLLEYCRHYKDLSCVNWILEMPTICDKCRHMFDLIQYILDYEFFCISARNQTDSLKNVLIMLPIARSTAALPYYHVLEKMKLSMGDIQVTAVDFGLKNALFDEQLLEDTRLIAAGGVLVLVCMWIYTRSFFITVMTVIAIAFSLGVAYFMYVLILEINFFPFMNLLAVVVAVGIGGDTSLMIYKVWTCAKQYHEPSKSFAKLVHSVHSHSSICLVVTSLTTAFAFYSSYVSNITAICCFSVFAGTAVLTNLMVMMGWLPATLVVAEKIPSCQRGRQHPRSNHSYNMEDSSLSTSRLSQLLVAAVIGYPLLWIVILALPVLMAPIILFYRPGLRLPDTPDLQLFASNHLFEQYDSVYKHRFWFDRMQKLEGWPDPLLELPLRFVWGVLPVDNGDHNDPSSRGSLQWDKSFDIAARDSQVWLMSFCSKLRSQPFFKPTGGPLLSNCFLENFIEWMKRKCDDPIDKLSRAPCCESARFPYSRKVFSTCLALAANSLYNTPAQLIASDVAGPKFAKKTRSGLPKVKALVVEYYSNYSLTTSFKEMDYFFKQVESWTQAEMASAPLGMRNGWFVSHLSLYDVQRSLARETVAAIIISTISSLVVVCLTTRDLILSIAASITVASIILVTVAILVLFGWKLNIIEAVAISLAIGLAVDFSIHYVINYRLAPENSNRIEAVRYSLSMMSGPTIMAAFTTAATGILMSPSSVLAYRQIGIFLIVVMCVSWVYASFFLMSLLTLFGPNIKKQRKSDRCTNIGVEIGWIFKASLLLNTNSQIILRSSCGVDGPVLGEQHELTGMQARESGNRRAADNSPSAASATTILHDDDCELPVMAPS</sequence>
<evidence type="ECO:0000256" key="4">
    <source>
        <dbReference type="ARBA" id="ARBA00023136"/>
    </source>
</evidence>
<keyword evidence="8" id="KW-1185">Reference proteome</keyword>
<evidence type="ECO:0000256" key="6">
    <source>
        <dbReference type="ARBA" id="ARBA00038046"/>
    </source>
</evidence>
<dbReference type="eggNOG" id="KOG3664">
    <property type="taxonomic scope" value="Eukaryota"/>
</dbReference>
<keyword evidence="2" id="KW-0812">Transmembrane</keyword>
<dbReference type="FunCoup" id="T1H8Y9">
    <property type="interactions" value="160"/>
</dbReference>
<dbReference type="AlphaFoldDB" id="T1H8Y9"/>
<evidence type="ECO:0000313" key="8">
    <source>
        <dbReference type="Proteomes" id="UP000015103"/>
    </source>
</evidence>
<dbReference type="InterPro" id="IPR004869">
    <property type="entry name" value="MMPL_dom"/>
</dbReference>
<dbReference type="OMA" id="IDRTPCC"/>
<dbReference type="GO" id="GO:0007224">
    <property type="term" value="P:smoothened signaling pathway"/>
    <property type="evidence" value="ECO:0007669"/>
    <property type="project" value="TreeGrafter"/>
</dbReference>
<comment type="similarity">
    <text evidence="6">Belongs to the dispatched family.</text>
</comment>
<evidence type="ECO:0000256" key="5">
    <source>
        <dbReference type="ARBA" id="ARBA00023180"/>
    </source>
</evidence>
<evidence type="ECO:0000313" key="7">
    <source>
        <dbReference type="EnsemblMetazoa" id="RPRC000488-PA"/>
    </source>
</evidence>
<evidence type="ECO:0000256" key="2">
    <source>
        <dbReference type="ARBA" id="ARBA00022692"/>
    </source>
</evidence>
<dbReference type="PANTHER" id="PTHR45951:SF3">
    <property type="entry name" value="PROTEIN DISPATCHED"/>
    <property type="match status" value="1"/>
</dbReference>
<reference evidence="7" key="1">
    <citation type="submission" date="2015-05" db="UniProtKB">
        <authorList>
            <consortium name="EnsemblMetazoa"/>
        </authorList>
    </citation>
    <scope>IDENTIFICATION</scope>
</reference>
<keyword evidence="5" id="KW-0325">Glycoprotein</keyword>
<organism evidence="7 8">
    <name type="scientific">Rhodnius prolixus</name>
    <name type="common">Triatomid bug</name>
    <dbReference type="NCBI Taxonomy" id="13249"/>
    <lineage>
        <taxon>Eukaryota</taxon>
        <taxon>Metazoa</taxon>
        <taxon>Ecdysozoa</taxon>
        <taxon>Arthropoda</taxon>
        <taxon>Hexapoda</taxon>
        <taxon>Insecta</taxon>
        <taxon>Pterygota</taxon>
        <taxon>Neoptera</taxon>
        <taxon>Paraneoptera</taxon>
        <taxon>Hemiptera</taxon>
        <taxon>Heteroptera</taxon>
        <taxon>Panheteroptera</taxon>
        <taxon>Cimicomorpha</taxon>
        <taxon>Reduviidae</taxon>
        <taxon>Triatominae</taxon>
        <taxon>Rhodnius</taxon>
    </lineage>
</organism>
<dbReference type="EMBL" id="ACPB03008564">
    <property type="status" value="NOT_ANNOTATED_CDS"/>
    <property type="molecule type" value="Genomic_DNA"/>
</dbReference>
<name>T1H8Y9_RHOPR</name>
<dbReference type="InParanoid" id="T1H8Y9"/>
<dbReference type="HOGENOM" id="CLU_004076_0_0_1"/>
<protein>
    <submittedName>
        <fullName evidence="7">Uncharacterized protein</fullName>
    </submittedName>
</protein>
<dbReference type="PROSITE" id="PS50156">
    <property type="entry name" value="SSD"/>
    <property type="match status" value="1"/>
</dbReference>